<reference evidence="2 3" key="1">
    <citation type="submission" date="2024-07" db="EMBL/GenBank/DDBJ databases">
        <authorList>
            <person name="Tripathy S."/>
        </authorList>
    </citation>
    <scope>NUCLEOTIDE SEQUENCE [LARGE SCALE GENOMIC DNA]</scope>
    <source>
        <strain evidence="2 3">VB511288_2</strain>
    </source>
</reference>
<evidence type="ECO:0000313" key="2">
    <source>
        <dbReference type="EMBL" id="MFL9822254.1"/>
    </source>
</evidence>
<protein>
    <recommendedName>
        <fullName evidence="4">Transposase</fullName>
    </recommendedName>
</protein>
<dbReference type="EMBL" id="JBFPMW010000017">
    <property type="protein sequence ID" value="MFL9822254.1"/>
    <property type="molecule type" value="Genomic_DNA"/>
</dbReference>
<dbReference type="RefSeq" id="WP_408104039.1">
    <property type="nucleotide sequence ID" value="NZ_JBFPMW010000017.1"/>
</dbReference>
<proteinExistence type="predicted"/>
<evidence type="ECO:0008006" key="4">
    <source>
        <dbReference type="Google" id="ProtNLM"/>
    </source>
</evidence>
<feature type="compositionally biased region" description="Polar residues" evidence="1">
    <location>
        <begin position="18"/>
        <end position="32"/>
    </location>
</feature>
<feature type="non-terminal residue" evidence="2">
    <location>
        <position position="1"/>
    </location>
</feature>
<keyword evidence="3" id="KW-1185">Reference proteome</keyword>
<organism evidence="2 3">
    <name type="scientific">Tolypothrix campylonemoides VB511288_2</name>
    <dbReference type="NCBI Taxonomy" id="3232311"/>
    <lineage>
        <taxon>Bacteria</taxon>
        <taxon>Bacillati</taxon>
        <taxon>Cyanobacteriota</taxon>
        <taxon>Cyanophyceae</taxon>
        <taxon>Nostocales</taxon>
        <taxon>Tolypothrichaceae</taxon>
        <taxon>Tolypothrix</taxon>
    </lineage>
</organism>
<accession>A0ABW8XJX2</accession>
<feature type="region of interest" description="Disordered" evidence="1">
    <location>
        <begin position="18"/>
        <end position="38"/>
    </location>
</feature>
<evidence type="ECO:0000256" key="1">
    <source>
        <dbReference type="SAM" id="MobiDB-lite"/>
    </source>
</evidence>
<comment type="caution">
    <text evidence="2">The sequence shown here is derived from an EMBL/GenBank/DDBJ whole genome shotgun (WGS) entry which is preliminary data.</text>
</comment>
<evidence type="ECO:0000313" key="3">
    <source>
        <dbReference type="Proteomes" id="UP001629223"/>
    </source>
</evidence>
<name>A0ABW8XJX2_9CYAN</name>
<dbReference type="Proteomes" id="UP001629223">
    <property type="component" value="Unassembled WGS sequence"/>
</dbReference>
<gene>
    <name evidence="2" type="ORF">AB0756_35025</name>
</gene>
<sequence>TIGDKKMQDELKQVISQALDTNTEFNTESTAPKTEGELSDEALEEVAGGICLGWTHLKPKPCRGWSFVYNANKSV</sequence>